<accession>G3HMR5</accession>
<reference evidence="3" key="1">
    <citation type="journal article" date="2011" name="Nat. Biotechnol.">
        <title>The genomic sequence of the Chinese hamster ovary (CHO)-K1 cell line.</title>
        <authorList>
            <person name="Xu X."/>
            <person name="Nagarajan H."/>
            <person name="Lewis N.E."/>
            <person name="Pan S."/>
            <person name="Cai Z."/>
            <person name="Liu X."/>
            <person name="Chen W."/>
            <person name="Xie M."/>
            <person name="Wang W."/>
            <person name="Hammond S."/>
            <person name="Andersen M.R."/>
            <person name="Neff N."/>
            <person name="Passarelli B."/>
            <person name="Koh W."/>
            <person name="Fan H.C."/>
            <person name="Wang J."/>
            <person name="Gui Y."/>
            <person name="Lee K.H."/>
            <person name="Betenbaugh M.J."/>
            <person name="Quake S.R."/>
            <person name="Famili I."/>
            <person name="Palsson B.O."/>
            <person name="Wang J."/>
        </authorList>
    </citation>
    <scope>NUCLEOTIDE SEQUENCE [LARGE SCALE GENOMIC DNA]</scope>
    <source>
        <strain evidence="3">CHO K1 cell line</strain>
    </source>
</reference>
<evidence type="ECO:0000256" key="1">
    <source>
        <dbReference type="SAM" id="MobiDB-lite"/>
    </source>
</evidence>
<name>G3HMR5_CRIGR</name>
<sequence length="50" mass="5409">MPGRSRRGPRREQLLSTSHTSSERCAWGSASDGGSCGDPFHISPPSWILP</sequence>
<dbReference type="InParanoid" id="G3HMR5"/>
<gene>
    <name evidence="2" type="ORF">I79_012037</name>
</gene>
<evidence type="ECO:0000313" key="2">
    <source>
        <dbReference type="EMBL" id="EGV91653.1"/>
    </source>
</evidence>
<feature type="region of interest" description="Disordered" evidence="1">
    <location>
        <begin position="1"/>
        <end position="50"/>
    </location>
</feature>
<dbReference type="EMBL" id="JH000522">
    <property type="protein sequence ID" value="EGV91653.1"/>
    <property type="molecule type" value="Genomic_DNA"/>
</dbReference>
<evidence type="ECO:0000313" key="3">
    <source>
        <dbReference type="Proteomes" id="UP000001075"/>
    </source>
</evidence>
<protein>
    <submittedName>
        <fullName evidence="2">Uncharacterized protein</fullName>
    </submittedName>
</protein>
<dbReference type="AlphaFoldDB" id="G3HMR5"/>
<organism evidence="2 3">
    <name type="scientific">Cricetulus griseus</name>
    <name type="common">Chinese hamster</name>
    <name type="synonym">Cricetulus barabensis griseus</name>
    <dbReference type="NCBI Taxonomy" id="10029"/>
    <lineage>
        <taxon>Eukaryota</taxon>
        <taxon>Metazoa</taxon>
        <taxon>Chordata</taxon>
        <taxon>Craniata</taxon>
        <taxon>Vertebrata</taxon>
        <taxon>Euteleostomi</taxon>
        <taxon>Mammalia</taxon>
        <taxon>Eutheria</taxon>
        <taxon>Euarchontoglires</taxon>
        <taxon>Glires</taxon>
        <taxon>Rodentia</taxon>
        <taxon>Myomorpha</taxon>
        <taxon>Muroidea</taxon>
        <taxon>Cricetidae</taxon>
        <taxon>Cricetinae</taxon>
        <taxon>Cricetulus</taxon>
    </lineage>
</organism>
<dbReference type="Proteomes" id="UP000001075">
    <property type="component" value="Unassembled WGS sequence"/>
</dbReference>
<proteinExistence type="predicted"/>